<feature type="compositionally biased region" description="Polar residues" evidence="7">
    <location>
        <begin position="149"/>
        <end position="166"/>
    </location>
</feature>
<feature type="compositionally biased region" description="Low complexity" evidence="7">
    <location>
        <begin position="1"/>
        <end position="30"/>
    </location>
</feature>
<feature type="region of interest" description="Disordered" evidence="7">
    <location>
        <begin position="1"/>
        <end position="98"/>
    </location>
</feature>
<protein>
    <recommendedName>
        <fullName evidence="11">EamA domain-containing protein</fullName>
    </recommendedName>
</protein>
<dbReference type="InterPro" id="IPR009262">
    <property type="entry name" value="SLC35_F1/F2/F6"/>
</dbReference>
<evidence type="ECO:0000313" key="9">
    <source>
        <dbReference type="EMBL" id="OJA10831.1"/>
    </source>
</evidence>
<evidence type="ECO:0000256" key="3">
    <source>
        <dbReference type="ARBA" id="ARBA00022448"/>
    </source>
</evidence>
<feature type="region of interest" description="Disordered" evidence="7">
    <location>
        <begin position="127"/>
        <end position="166"/>
    </location>
</feature>
<feature type="transmembrane region" description="Helical" evidence="8">
    <location>
        <begin position="613"/>
        <end position="631"/>
    </location>
</feature>
<evidence type="ECO:0000256" key="5">
    <source>
        <dbReference type="ARBA" id="ARBA00022989"/>
    </source>
</evidence>
<dbReference type="InterPro" id="IPR037185">
    <property type="entry name" value="EmrE-like"/>
</dbReference>
<feature type="transmembrane region" description="Helical" evidence="8">
    <location>
        <begin position="513"/>
        <end position="534"/>
    </location>
</feature>
<dbReference type="SUPFAM" id="SSF103481">
    <property type="entry name" value="Multidrug resistance efflux transporter EmrE"/>
    <property type="match status" value="1"/>
</dbReference>
<keyword evidence="5 8" id="KW-1133">Transmembrane helix</keyword>
<dbReference type="Pfam" id="PF06027">
    <property type="entry name" value="SLC35F"/>
    <property type="match status" value="1"/>
</dbReference>
<dbReference type="PANTHER" id="PTHR23051">
    <property type="entry name" value="SOLUTE CARRIER FAMILY 35, MEMBER F5"/>
    <property type="match status" value="1"/>
</dbReference>
<feature type="transmembrane region" description="Helical" evidence="8">
    <location>
        <begin position="410"/>
        <end position="431"/>
    </location>
</feature>
<gene>
    <name evidence="9" type="ORF">AZE42_00283</name>
</gene>
<name>A0A1J8PQP4_9AGAM</name>
<keyword evidence="10" id="KW-1185">Reference proteome</keyword>
<dbReference type="STRING" id="180088.A0A1J8PQP4"/>
<dbReference type="PANTHER" id="PTHR23051:SF0">
    <property type="entry name" value="SOLUTE CARRIER FAMILY 35 MEMBER F5"/>
    <property type="match status" value="1"/>
</dbReference>
<feature type="transmembrane region" description="Helical" evidence="8">
    <location>
        <begin position="443"/>
        <end position="462"/>
    </location>
</feature>
<accession>A0A1J8PQP4</accession>
<dbReference type="GO" id="GO:0000329">
    <property type="term" value="C:fungal-type vacuole membrane"/>
    <property type="evidence" value="ECO:0007669"/>
    <property type="project" value="TreeGrafter"/>
</dbReference>
<evidence type="ECO:0000256" key="7">
    <source>
        <dbReference type="SAM" id="MobiDB-lite"/>
    </source>
</evidence>
<feature type="transmembrane region" description="Helical" evidence="8">
    <location>
        <begin position="220"/>
        <end position="248"/>
    </location>
</feature>
<comment type="caution">
    <text evidence="9">The sequence shown here is derived from an EMBL/GenBank/DDBJ whole genome shotgun (WGS) entry which is preliminary data.</text>
</comment>
<evidence type="ECO:0000313" key="10">
    <source>
        <dbReference type="Proteomes" id="UP000183567"/>
    </source>
</evidence>
<evidence type="ECO:0000256" key="8">
    <source>
        <dbReference type="SAM" id="Phobius"/>
    </source>
</evidence>
<keyword evidence="4 8" id="KW-0812">Transmembrane</keyword>
<comment type="similarity">
    <text evidence="2">Belongs to the SLC35F solute transporter family.</text>
</comment>
<feature type="transmembrane region" description="Helical" evidence="8">
    <location>
        <begin position="643"/>
        <end position="667"/>
    </location>
</feature>
<comment type="subcellular location">
    <subcellularLocation>
        <location evidence="1">Membrane</location>
        <topology evidence="1">Multi-pass membrane protein</topology>
    </subcellularLocation>
</comment>
<feature type="transmembrane region" description="Helical" evidence="8">
    <location>
        <begin position="346"/>
        <end position="371"/>
    </location>
</feature>
<organism evidence="9 10">
    <name type="scientific">Rhizopogon vesiculosus</name>
    <dbReference type="NCBI Taxonomy" id="180088"/>
    <lineage>
        <taxon>Eukaryota</taxon>
        <taxon>Fungi</taxon>
        <taxon>Dikarya</taxon>
        <taxon>Basidiomycota</taxon>
        <taxon>Agaricomycotina</taxon>
        <taxon>Agaricomycetes</taxon>
        <taxon>Agaricomycetidae</taxon>
        <taxon>Boletales</taxon>
        <taxon>Suillineae</taxon>
        <taxon>Rhizopogonaceae</taxon>
        <taxon>Rhizopogon</taxon>
    </lineage>
</organism>
<dbReference type="AlphaFoldDB" id="A0A1J8PQP4"/>
<feature type="transmembrane region" description="Helical" evidence="8">
    <location>
        <begin position="565"/>
        <end position="583"/>
    </location>
</feature>
<dbReference type="EMBL" id="LVVM01005376">
    <property type="protein sequence ID" value="OJA10831.1"/>
    <property type="molecule type" value="Genomic_DNA"/>
</dbReference>
<evidence type="ECO:0008006" key="11">
    <source>
        <dbReference type="Google" id="ProtNLM"/>
    </source>
</evidence>
<feature type="transmembrane region" description="Helical" evidence="8">
    <location>
        <begin position="707"/>
        <end position="727"/>
    </location>
</feature>
<dbReference type="GO" id="GO:0022857">
    <property type="term" value="F:transmembrane transporter activity"/>
    <property type="evidence" value="ECO:0007669"/>
    <property type="project" value="InterPro"/>
</dbReference>
<evidence type="ECO:0000256" key="4">
    <source>
        <dbReference type="ARBA" id="ARBA00022692"/>
    </source>
</evidence>
<evidence type="ECO:0000256" key="6">
    <source>
        <dbReference type="ARBA" id="ARBA00023136"/>
    </source>
</evidence>
<feature type="transmembrane region" description="Helical" evidence="8">
    <location>
        <begin position="540"/>
        <end position="558"/>
    </location>
</feature>
<feature type="compositionally biased region" description="Polar residues" evidence="7">
    <location>
        <begin position="71"/>
        <end position="87"/>
    </location>
</feature>
<dbReference type="Proteomes" id="UP000183567">
    <property type="component" value="Unassembled WGS sequence"/>
</dbReference>
<evidence type="ECO:0000256" key="2">
    <source>
        <dbReference type="ARBA" id="ARBA00007863"/>
    </source>
</evidence>
<proteinExistence type="inferred from homology"/>
<keyword evidence="3" id="KW-0813">Transport</keyword>
<reference evidence="9 10" key="1">
    <citation type="submission" date="2016-03" db="EMBL/GenBank/DDBJ databases">
        <title>Comparative genomics of the ectomycorrhizal sister species Rhizopogon vinicolor and Rhizopogon vesiculosus (Basidiomycota: Boletales) reveals a divergence of the mating type B locus.</title>
        <authorList>
            <person name="Mujic A.B."/>
            <person name="Kuo A."/>
            <person name="Tritt A."/>
            <person name="Lipzen A."/>
            <person name="Chen C."/>
            <person name="Johnson J."/>
            <person name="Sharma A."/>
            <person name="Barry K."/>
            <person name="Grigoriev I.V."/>
            <person name="Spatafora J.W."/>
        </authorList>
    </citation>
    <scope>NUCLEOTIDE SEQUENCE [LARGE SCALE GENOMIC DNA]</scope>
    <source>
        <strain evidence="9 10">AM-OR11-056</strain>
    </source>
</reference>
<feature type="transmembrane region" description="Helical" evidence="8">
    <location>
        <begin position="679"/>
        <end position="700"/>
    </location>
</feature>
<keyword evidence="6 8" id="KW-0472">Membrane</keyword>
<evidence type="ECO:0000256" key="1">
    <source>
        <dbReference type="ARBA" id="ARBA00004141"/>
    </source>
</evidence>
<dbReference type="OrthoDB" id="1436450at2759"/>
<sequence length="791" mass="86949">MSLSTSTPKPSIPSTSDSSSLAASSRSHALTVPSATRTVVTAPPWAQDEPPSPSDHPDDEDQHPYDHRPSETASRSSFGGVNGTSSERQPHWWTFARPQEAHLYGEPSSQTADRSAVAHRNRPTLSLSIYRPSHDEPDCSLVSPLEKGTANSESGAHPSSSVPFTLSHNKTPGWDTPWKPKTEFPMDSRGDYSHLGFTGDRTDGESGHGSDRSRKKRFRAFILTNIYVPLLFRFTNITFTTAALAIAIRIRILELHYEVMGILEYFGRPLGLWQTSGKLAHTLLEVCFICAWSAAFSLCFDNYFTSRVPCASASRIAWYNELPRPELSLPDLEESGVGDTICDYQLALICLVGVGLVLYCISLVISLFRIFEKVKSYAGSRRTEHTMNTLSESGGVPSELVSGRTKTKDYFVGLGLLLVVVLLWTASSFLTQDMYDDGYQKPFLITYTNTASFVVYLLPYIARRFLRPSKSASSTAFYQPLEQELDVDTEPAVEPPLVNQADMPLTTEETIKLALGFCFLWFVANWTLNAALAYTSVASATILSGMSGMMTLAIGRMFRVEKLTLIKIGAVLTAFVGVVLVAFSDGSSNDPPDAIGSSIFAKIADSLPVLGDLLALLSAMFYAFYVVFLKVQIREESRIDMQLFFGFVGLFNIFLLWPMGVVLHLVGMERFELPHTRNAITIIVVNMFITLSSDFLYVIAMLKTTPLVVTVGLGLTIPVAVIGDFFLGKPAAAQVLVGSFLVLIAFIAVGVENSEPKEGGDLLSDDFVDNPREQSRVRLDDEVPLQSQNEA</sequence>
<feature type="transmembrane region" description="Helical" evidence="8">
    <location>
        <begin position="733"/>
        <end position="751"/>
    </location>
</feature>